<dbReference type="RefSeq" id="WP_205043182.1">
    <property type="nucleotide sequence ID" value="NZ_CAJVAX010000017.1"/>
</dbReference>
<evidence type="ECO:0000313" key="2">
    <source>
        <dbReference type="EMBL" id="CAG7643908.1"/>
    </source>
</evidence>
<sequence length="251" mass="25894">MISEPELTGGPDEGGAEVISDADRGPGRGRGGAGRRPWVWGVGGVLLASAVWAGGLRVWTAQHGGPPDLHGYVLGDSPCAGSTLRPLTSALHAQYSTAVTPAAARLGPALDQIRCSLAVGAPDGSGGTDSFDVFVTIDLHKRTDPRAEFEDQAQVDGSDLTPVKSVRKVTGLGDEAVAQTLSRLSEELKVLHGGAVFTLTLTGYSTDFVSDDTLGALHGGPKHVSSDVGRFEPALVEAMRNVMKGQQSSGS</sequence>
<comment type="caution">
    <text evidence="2">The sequence shown here is derived from an EMBL/GenBank/DDBJ whole genome shotgun (WGS) entry which is preliminary data.</text>
</comment>
<name>A0A9W4H227_9ACTN</name>
<accession>A0A9W4H227</accession>
<dbReference type="EMBL" id="CAJVAX010000017">
    <property type="protein sequence ID" value="CAG7643908.1"/>
    <property type="molecule type" value="Genomic_DNA"/>
</dbReference>
<protein>
    <submittedName>
        <fullName evidence="2">Uncharacterized protein</fullName>
    </submittedName>
</protein>
<evidence type="ECO:0000256" key="1">
    <source>
        <dbReference type="SAM" id="MobiDB-lite"/>
    </source>
</evidence>
<feature type="region of interest" description="Disordered" evidence="1">
    <location>
        <begin position="1"/>
        <end position="34"/>
    </location>
</feature>
<keyword evidence="3" id="KW-1185">Reference proteome</keyword>
<dbReference type="Proteomes" id="UP001153328">
    <property type="component" value="Unassembled WGS sequence"/>
</dbReference>
<evidence type="ECO:0000313" key="3">
    <source>
        <dbReference type="Proteomes" id="UP001153328"/>
    </source>
</evidence>
<gene>
    <name evidence="2" type="ORF">SBRY_30927</name>
</gene>
<proteinExistence type="predicted"/>
<dbReference type="AlphaFoldDB" id="A0A9W4H227"/>
<organism evidence="2 3">
    <name type="scientific">Actinacidiphila bryophytorum</name>
    <dbReference type="NCBI Taxonomy" id="1436133"/>
    <lineage>
        <taxon>Bacteria</taxon>
        <taxon>Bacillati</taxon>
        <taxon>Actinomycetota</taxon>
        <taxon>Actinomycetes</taxon>
        <taxon>Kitasatosporales</taxon>
        <taxon>Streptomycetaceae</taxon>
        <taxon>Actinacidiphila</taxon>
    </lineage>
</organism>
<reference evidence="2" key="1">
    <citation type="submission" date="2021-06" db="EMBL/GenBank/DDBJ databases">
        <authorList>
            <person name="Arsene-Ploetze F."/>
        </authorList>
    </citation>
    <scope>NUCLEOTIDE SEQUENCE</scope>
    <source>
        <strain evidence="2">SBRY1</strain>
    </source>
</reference>